<dbReference type="Proteomes" id="UP000481153">
    <property type="component" value="Unassembled WGS sequence"/>
</dbReference>
<dbReference type="PANTHER" id="PTHR47326">
    <property type="entry name" value="TRANSPOSABLE ELEMENT TC3 TRANSPOSASE-LIKE PROTEIN"/>
    <property type="match status" value="1"/>
</dbReference>
<sequence length="300" mass="33985">MNLDLATPKLLASLKFLGLQSNLSLNPLRKLAILLQHRALGATPEDDREIIREAKKNRRVSAEKIKEGFLVYYKELSESTIRRRIKSTGMNGQQAVRSRSFQKSIARSVWRMPKSINISRLMTGKGSFLRTKVPSTFMGPMRGFLCGESLTVMVWGSIGYHGAGSLVFCPSKMNSNDYLEILYFALPDSFVKLDLPVDFIFQQDNAPCHTARRVMEFFDENAFNVLDHPPQSPDLNPIEHVWSYIGRRIRQSPPSSLEGLKTKILHLWNNIPQSFIQGLIDSTPKRLAMVIENKGGATKY</sequence>
<evidence type="ECO:0000259" key="1">
    <source>
        <dbReference type="Pfam" id="PF01498"/>
    </source>
</evidence>
<dbReference type="GO" id="GO:0015074">
    <property type="term" value="P:DNA integration"/>
    <property type="evidence" value="ECO:0007669"/>
    <property type="project" value="InterPro"/>
</dbReference>
<dbReference type="GO" id="GO:0006313">
    <property type="term" value="P:DNA transposition"/>
    <property type="evidence" value="ECO:0007669"/>
    <property type="project" value="InterPro"/>
</dbReference>
<dbReference type="InterPro" id="IPR038717">
    <property type="entry name" value="Tc1-like_DDE_dom"/>
</dbReference>
<proteinExistence type="predicted"/>
<dbReference type="Pfam" id="PF01498">
    <property type="entry name" value="HTH_Tnp_Tc3_2"/>
    <property type="match status" value="1"/>
</dbReference>
<dbReference type="EMBL" id="VJMJ01000318">
    <property type="protein sequence ID" value="KAF0723009.1"/>
    <property type="molecule type" value="Genomic_DNA"/>
</dbReference>
<dbReference type="InterPro" id="IPR036397">
    <property type="entry name" value="RNaseH_sf"/>
</dbReference>
<gene>
    <name evidence="3" type="ORF">Ae201684_017973</name>
</gene>
<evidence type="ECO:0000259" key="2">
    <source>
        <dbReference type="Pfam" id="PF13358"/>
    </source>
</evidence>
<dbReference type="Gene3D" id="3.30.420.10">
    <property type="entry name" value="Ribonuclease H-like superfamily/Ribonuclease H"/>
    <property type="match status" value="1"/>
</dbReference>
<evidence type="ECO:0008006" key="5">
    <source>
        <dbReference type="Google" id="ProtNLM"/>
    </source>
</evidence>
<reference evidence="3 4" key="1">
    <citation type="submission" date="2019-07" db="EMBL/GenBank/DDBJ databases">
        <title>Genomics analysis of Aphanomyces spp. identifies a new class of oomycete effector associated with host adaptation.</title>
        <authorList>
            <person name="Gaulin E."/>
        </authorList>
    </citation>
    <scope>NUCLEOTIDE SEQUENCE [LARGE SCALE GENOMIC DNA]</scope>
    <source>
        <strain evidence="3 4">ATCC 201684</strain>
    </source>
</reference>
<accession>A0A6G0W9U0</accession>
<evidence type="ECO:0000313" key="3">
    <source>
        <dbReference type="EMBL" id="KAF0723009.1"/>
    </source>
</evidence>
<protein>
    <recommendedName>
        <fullName evidence="5">Tc1-like transposase DDE domain-containing protein</fullName>
    </recommendedName>
</protein>
<dbReference type="PANTHER" id="PTHR47326:SF1">
    <property type="entry name" value="HTH PSQ-TYPE DOMAIN-CONTAINING PROTEIN"/>
    <property type="match status" value="1"/>
</dbReference>
<dbReference type="AlphaFoldDB" id="A0A6G0W9U0"/>
<keyword evidence="4" id="KW-1185">Reference proteome</keyword>
<name>A0A6G0W9U0_9STRA</name>
<organism evidence="3 4">
    <name type="scientific">Aphanomyces euteiches</name>
    <dbReference type="NCBI Taxonomy" id="100861"/>
    <lineage>
        <taxon>Eukaryota</taxon>
        <taxon>Sar</taxon>
        <taxon>Stramenopiles</taxon>
        <taxon>Oomycota</taxon>
        <taxon>Saprolegniomycetes</taxon>
        <taxon>Saprolegniales</taxon>
        <taxon>Verrucalvaceae</taxon>
        <taxon>Aphanomyces</taxon>
    </lineage>
</organism>
<feature type="domain" description="Transposase Tc1-like" evidence="1">
    <location>
        <begin position="47"/>
        <end position="101"/>
    </location>
</feature>
<dbReference type="Pfam" id="PF13358">
    <property type="entry name" value="DDE_3"/>
    <property type="match status" value="1"/>
</dbReference>
<dbReference type="GO" id="GO:0003677">
    <property type="term" value="F:DNA binding"/>
    <property type="evidence" value="ECO:0007669"/>
    <property type="project" value="InterPro"/>
</dbReference>
<dbReference type="InterPro" id="IPR002492">
    <property type="entry name" value="Transposase_Tc1-like"/>
</dbReference>
<comment type="caution">
    <text evidence="3">The sequence shown here is derived from an EMBL/GenBank/DDBJ whole genome shotgun (WGS) entry which is preliminary data.</text>
</comment>
<feature type="domain" description="Tc1-like transposase DDE" evidence="2">
    <location>
        <begin position="198"/>
        <end position="258"/>
    </location>
</feature>
<evidence type="ECO:0000313" key="4">
    <source>
        <dbReference type="Proteomes" id="UP000481153"/>
    </source>
</evidence>
<dbReference type="VEuPathDB" id="FungiDB:AeMF1_002909"/>